<keyword evidence="3" id="KW-1185">Reference proteome</keyword>
<proteinExistence type="predicted"/>
<gene>
    <name evidence="2" type="ORF">HMPREF1866_01764</name>
</gene>
<feature type="transmembrane region" description="Helical" evidence="1">
    <location>
        <begin position="42"/>
        <end position="62"/>
    </location>
</feature>
<dbReference type="AlphaFoldDB" id="A0A133ZN36"/>
<dbReference type="Pfam" id="PF11335">
    <property type="entry name" value="DUF3137"/>
    <property type="match status" value="1"/>
</dbReference>
<evidence type="ECO:0000313" key="3">
    <source>
        <dbReference type="Proteomes" id="UP000070394"/>
    </source>
</evidence>
<dbReference type="PATRIC" id="fig|467210.3.peg.1750"/>
<evidence type="ECO:0000256" key="1">
    <source>
        <dbReference type="SAM" id="Phobius"/>
    </source>
</evidence>
<keyword evidence="1" id="KW-1133">Transmembrane helix</keyword>
<dbReference type="RefSeq" id="WP_082749851.1">
    <property type="nucleotide sequence ID" value="NZ_KQ959833.1"/>
</dbReference>
<dbReference type="EMBL" id="LSDA01000099">
    <property type="protein sequence ID" value="KXB56854.1"/>
    <property type="molecule type" value="Genomic_DNA"/>
</dbReference>
<dbReference type="STRING" id="467210.HMPREF1866_01764"/>
<name>A0A133ZN36_9FIRM</name>
<reference evidence="3" key="1">
    <citation type="submission" date="2016-01" db="EMBL/GenBank/DDBJ databases">
        <authorList>
            <person name="Mitreva M."/>
            <person name="Pepin K.H."/>
            <person name="Mihindukulasuriya K.A."/>
            <person name="Fulton R."/>
            <person name="Fronick C."/>
            <person name="O'Laughlin M."/>
            <person name="Miner T."/>
            <person name="Herter B."/>
            <person name="Rosa B.A."/>
            <person name="Cordes M."/>
            <person name="Tomlinson C."/>
            <person name="Wollam A."/>
            <person name="Palsikar V.B."/>
            <person name="Mardis E.R."/>
            <person name="Wilson R.K."/>
        </authorList>
    </citation>
    <scope>NUCLEOTIDE SEQUENCE [LARGE SCALE GENOMIC DNA]</scope>
    <source>
        <strain evidence="3">DNF00896</strain>
    </source>
</reference>
<evidence type="ECO:0000313" key="2">
    <source>
        <dbReference type="EMBL" id="KXB56854.1"/>
    </source>
</evidence>
<organism evidence="2 3">
    <name type="scientific">Lachnoanaerobaculum saburreum</name>
    <dbReference type="NCBI Taxonomy" id="467210"/>
    <lineage>
        <taxon>Bacteria</taxon>
        <taxon>Bacillati</taxon>
        <taxon>Bacillota</taxon>
        <taxon>Clostridia</taxon>
        <taxon>Lachnospirales</taxon>
        <taxon>Lachnospiraceae</taxon>
        <taxon>Lachnoanaerobaculum</taxon>
    </lineage>
</organism>
<keyword evidence="1" id="KW-0472">Membrane</keyword>
<accession>A0A133ZN36</accession>
<sequence>MELNLNPEEIQKINNLWKTSRFQRSWRAVQNIINCKDNVTNYFVRNIILIFISIIVGIGFFFLEEQGILPDSVLIDKLMKFIARLILFLIALQILSVLVYSFIGPGWEEKQRSKLRVLYESEILEPILQALYPLAKIDTEHDISPSNVEEVIPAAKYYIQSGIIKLNNEKDIEIVDLYAYTISKGLATGKDEIKHLHEITGFIGQVYSIKNTHSLKGNLRIVPTKHFLNIKTQGGYLGAMSGGKKINVDDLWHNEYYNIYCTDEQSARMFLTPAVIDLFNNNTSDFELSLYSNESRIYIATYNNKRLFAAPKNKDSLRSWSIEKAAMSIKYALSFADKIAEIM</sequence>
<dbReference type="OrthoDB" id="3264992at2"/>
<dbReference type="Proteomes" id="UP000070394">
    <property type="component" value="Unassembled WGS sequence"/>
</dbReference>
<comment type="caution">
    <text evidence="2">The sequence shown here is derived from an EMBL/GenBank/DDBJ whole genome shotgun (WGS) entry which is preliminary data.</text>
</comment>
<feature type="transmembrane region" description="Helical" evidence="1">
    <location>
        <begin position="82"/>
        <end position="103"/>
    </location>
</feature>
<protein>
    <recommendedName>
        <fullName evidence="4">DUF3137 domain-containing protein</fullName>
    </recommendedName>
</protein>
<evidence type="ECO:0008006" key="4">
    <source>
        <dbReference type="Google" id="ProtNLM"/>
    </source>
</evidence>
<keyword evidence="1" id="KW-0812">Transmembrane</keyword>
<dbReference type="InterPro" id="IPR021484">
    <property type="entry name" value="DUF3137"/>
</dbReference>